<dbReference type="InterPro" id="IPR002219">
    <property type="entry name" value="PKC_DAG/PE"/>
</dbReference>
<dbReference type="FunFam" id="2.60.200.40:FF:000012">
    <property type="entry name" value="Diacylglycerol kinase"/>
    <property type="match status" value="1"/>
</dbReference>
<dbReference type="EMBL" id="BLKM01000352">
    <property type="protein sequence ID" value="GFG32188.1"/>
    <property type="molecule type" value="Genomic_DNA"/>
</dbReference>
<dbReference type="InterPro" id="IPR002110">
    <property type="entry name" value="Ankyrin_rpt"/>
</dbReference>
<feature type="compositionally biased region" description="Polar residues" evidence="7">
    <location>
        <begin position="908"/>
        <end position="919"/>
    </location>
</feature>
<dbReference type="InParanoid" id="A0A6L2PNT3"/>
<dbReference type="GO" id="GO:0005524">
    <property type="term" value="F:ATP binding"/>
    <property type="evidence" value="ECO:0007669"/>
    <property type="project" value="UniProtKB-KW"/>
</dbReference>
<dbReference type="Proteomes" id="UP000502823">
    <property type="component" value="Unassembled WGS sequence"/>
</dbReference>
<dbReference type="Pfam" id="PF00609">
    <property type="entry name" value="DAGK_acc"/>
    <property type="match status" value="1"/>
</dbReference>
<reference evidence="10" key="1">
    <citation type="submission" date="2020-01" db="EMBL/GenBank/DDBJ databases">
        <title>Draft genome sequence of the Termite Coptotermes fromosanus.</title>
        <authorList>
            <person name="Itakura S."/>
            <person name="Yosikawa Y."/>
            <person name="Umezawa K."/>
        </authorList>
    </citation>
    <scope>NUCLEOTIDE SEQUENCE [LARGE SCALE GENOMIC DNA]</scope>
</reference>
<dbReference type="FunCoup" id="A0A6L2PNT3">
    <property type="interactions" value="478"/>
</dbReference>
<dbReference type="GO" id="GO:0004143">
    <property type="term" value="F:ATP-dependent diacylglycerol kinase activity"/>
    <property type="evidence" value="ECO:0007669"/>
    <property type="project" value="InterPro"/>
</dbReference>
<dbReference type="Gene3D" id="1.25.40.20">
    <property type="entry name" value="Ankyrin repeat-containing domain"/>
    <property type="match status" value="1"/>
</dbReference>
<feature type="compositionally biased region" description="Basic residues" evidence="7">
    <location>
        <begin position="527"/>
        <end position="545"/>
    </location>
</feature>
<dbReference type="InterPro" id="IPR000756">
    <property type="entry name" value="Diacylglycerol_kin_accessory"/>
</dbReference>
<feature type="repeat" description="ANK" evidence="6">
    <location>
        <begin position="1060"/>
        <end position="1081"/>
    </location>
</feature>
<feature type="region of interest" description="Disordered" evidence="7">
    <location>
        <begin position="973"/>
        <end position="1005"/>
    </location>
</feature>
<dbReference type="PROSITE" id="PS50088">
    <property type="entry name" value="ANK_REPEAT"/>
    <property type="match status" value="2"/>
</dbReference>
<evidence type="ECO:0000256" key="2">
    <source>
        <dbReference type="ARBA" id="ARBA00022741"/>
    </source>
</evidence>
<dbReference type="OrthoDB" id="242257at2759"/>
<feature type="compositionally biased region" description="Polar residues" evidence="7">
    <location>
        <begin position="974"/>
        <end position="989"/>
    </location>
</feature>
<dbReference type="InterPro" id="IPR056383">
    <property type="entry name" value="DGKI-like_dom"/>
</dbReference>
<sequence length="1166" mass="128642">MQRLRTTFKRSRTPTGAEMKTQSSLEVPKQVRSASFDEIQLEAKRNPEQVVEEKDCGAAGGTMGFLKVPQFVNQRSKSFDSGGSEDSAMYLEVPRRFQRRRSSGDKMPAVCFHCACVEEFLRLQAGDQADDSVQDHQNQARSLSYSDTSSSDWDDEDDMSSKDDSIEVNTPKTQCSIRVTLSPNSPSSPSVDCPTGGEEAGPGTPPLRRRSITSPKLARQEAFFVVEPGTNSLENISDVTSEGSDAVSGGSVGSGVESGVGLIVSEIYLKVPELKRDRAASVDSCFAKVSSSNKTEELDQVLTLQVPQVTLRSRSVDIVLPTDEQARYKALAMANTSPYGPAVKGKAVSSDAADQRALRSTPDWSETANNSEHLWVSTSASGDFCYVGENDCTKHGPRMKCAACKIIAHTSCINILMERIKFSCKATFRDVGVRQYREQTCIHHHWVHRRSQKGKCKQCGKSFQSKLSFSSKEIVALSCSWCKTAYHNKESCFNLQKIGEECNLGLHSGIIVPPSWIVKLPRRGSFKSSLRKSPKKKTSSKKKSKEKNEKDPKTFVIKPIPSASVKPVLVFINPKSGGESDIVQLDRWELKVEKNPDAEANEEGKENLPLNVVNNYFSLGVDAHIALEFHEAREAHPERFNSRLRNKMFYGQAGGKDLLRRKWKDLAEFVTLECDGKDLTNKLKDHKVHAIVFLNIPSYGGGTHPWNRTVGVTDPATDDGLIEVVGLTTYQLPLLQAGGHGTCITQCRSARIITTKTIPMQVDGEACKLTPSIISMTILNQASMLAKRKGGKPNIQPATLETLKVNVDRISMSDYEQHHYDKELLKQAGLCHYAITHNAQIMRMIVLFHFYSNYLSFTCTAERFFRVDRAQEHLHYVMDIASDRLFILDMEPSTLPQTPEDETVFPSPATSNKQSSNSVLGDETTPELSDETSHEDDAKSNGGGKVSEGSNASPDIRLADNDAQIWRDRAFREAQSTMTSKPQEITRNQIIRDEADDTEGNSDDEKISLSHRTSGGNVNYLSHLLEKTSDGILKAAKLGDLKMLKELHSQGYSLLSIDASGQTALHYGSCYGHKDIVKYLIASAPASILNMADNDKGQTALHKAAANKRRSICCMLVAGGASLTLPDYDGNTPRLLALHAEDTELAAYLGSQEHFQLVSEDLETVV</sequence>
<dbReference type="PROSITE" id="PS50297">
    <property type="entry name" value="ANK_REP_REGION"/>
    <property type="match status" value="2"/>
</dbReference>
<dbReference type="SMART" id="SM00045">
    <property type="entry name" value="DAGKa"/>
    <property type="match status" value="1"/>
</dbReference>
<feature type="region of interest" description="Disordered" evidence="7">
    <location>
        <begin position="131"/>
        <end position="209"/>
    </location>
</feature>
<evidence type="ECO:0000256" key="1">
    <source>
        <dbReference type="ARBA" id="ARBA00022679"/>
    </source>
</evidence>
<evidence type="ECO:0000256" key="3">
    <source>
        <dbReference type="ARBA" id="ARBA00022777"/>
    </source>
</evidence>
<dbReference type="CDD" id="cd20855">
    <property type="entry name" value="C1_DGK_typeIV_rpt2"/>
    <property type="match status" value="1"/>
</dbReference>
<evidence type="ECO:0000256" key="5">
    <source>
        <dbReference type="ARBA" id="ARBA00023043"/>
    </source>
</evidence>
<dbReference type="FunFam" id="1.25.40.20:FF:000204">
    <property type="entry name" value="Diacylglycerol kinase"/>
    <property type="match status" value="1"/>
</dbReference>
<evidence type="ECO:0000259" key="8">
    <source>
        <dbReference type="SMART" id="SM00045"/>
    </source>
</evidence>
<dbReference type="Pfam" id="PF00130">
    <property type="entry name" value="C1_1"/>
    <property type="match status" value="1"/>
</dbReference>
<feature type="region of interest" description="Disordered" evidence="7">
    <location>
        <begin position="527"/>
        <end position="553"/>
    </location>
</feature>
<feature type="region of interest" description="Disordered" evidence="7">
    <location>
        <begin position="896"/>
        <end position="959"/>
    </location>
</feature>
<protein>
    <recommendedName>
        <fullName evidence="8">Diacylglycerol kinase accessory domain-containing protein</fullName>
    </recommendedName>
</protein>
<feature type="domain" description="Diacylglycerol kinase accessory" evidence="8">
    <location>
        <begin position="612"/>
        <end position="766"/>
    </location>
</feature>
<dbReference type="InterPro" id="IPR036770">
    <property type="entry name" value="Ankyrin_rpt-contain_sf"/>
</dbReference>
<comment type="caution">
    <text evidence="9">The sequence shown here is derived from an EMBL/GenBank/DDBJ whole genome shotgun (WGS) entry which is preliminary data.</text>
</comment>
<evidence type="ECO:0000256" key="6">
    <source>
        <dbReference type="PROSITE-ProRule" id="PRU00023"/>
    </source>
</evidence>
<feature type="compositionally biased region" description="Polar residues" evidence="7">
    <location>
        <begin position="167"/>
        <end position="190"/>
    </location>
</feature>
<keyword evidence="5 6" id="KW-0040">ANK repeat</keyword>
<feature type="compositionally biased region" description="Low complexity" evidence="7">
    <location>
        <begin position="142"/>
        <end position="151"/>
    </location>
</feature>
<dbReference type="PANTHER" id="PTHR11255:SF80">
    <property type="entry name" value="EYE-SPECIFIC DIACYLGLYCEROL KINASE"/>
    <property type="match status" value="1"/>
</dbReference>
<dbReference type="PANTHER" id="PTHR11255">
    <property type="entry name" value="DIACYLGLYCEROL KINASE"/>
    <property type="match status" value="1"/>
</dbReference>
<dbReference type="SMART" id="SM00248">
    <property type="entry name" value="ANK"/>
    <property type="match status" value="2"/>
</dbReference>
<feature type="region of interest" description="Disordered" evidence="7">
    <location>
        <begin position="1"/>
        <end position="29"/>
    </location>
</feature>
<evidence type="ECO:0000313" key="10">
    <source>
        <dbReference type="Proteomes" id="UP000502823"/>
    </source>
</evidence>
<dbReference type="GO" id="GO:0005886">
    <property type="term" value="C:plasma membrane"/>
    <property type="evidence" value="ECO:0007669"/>
    <property type="project" value="TreeGrafter"/>
</dbReference>
<keyword evidence="2" id="KW-0547">Nucleotide-binding</keyword>
<dbReference type="GO" id="GO:0007200">
    <property type="term" value="P:phospholipase C-activating G protein-coupled receptor signaling pathway"/>
    <property type="evidence" value="ECO:0007669"/>
    <property type="project" value="InterPro"/>
</dbReference>
<dbReference type="InterPro" id="IPR037607">
    <property type="entry name" value="DGK"/>
</dbReference>
<feature type="compositionally biased region" description="Basic residues" evidence="7">
    <location>
        <begin position="1"/>
        <end position="12"/>
    </location>
</feature>
<dbReference type="AlphaFoldDB" id="A0A6L2PNT3"/>
<evidence type="ECO:0000313" key="9">
    <source>
        <dbReference type="EMBL" id="GFG32188.1"/>
    </source>
</evidence>
<dbReference type="CDD" id="cd20802">
    <property type="entry name" value="C1_DGK_typeIV_rpt1"/>
    <property type="match status" value="1"/>
</dbReference>
<dbReference type="SUPFAM" id="SSF111331">
    <property type="entry name" value="NAD kinase/diacylglycerol kinase-like"/>
    <property type="match status" value="1"/>
</dbReference>
<dbReference type="Pfam" id="PF23578">
    <property type="entry name" value="DGKI"/>
    <property type="match status" value="1"/>
</dbReference>
<dbReference type="InterPro" id="IPR016064">
    <property type="entry name" value="NAD/diacylglycerol_kinase_sf"/>
</dbReference>
<evidence type="ECO:0000256" key="7">
    <source>
        <dbReference type="SAM" id="MobiDB-lite"/>
    </source>
</evidence>
<proteinExistence type="predicted"/>
<evidence type="ECO:0000256" key="4">
    <source>
        <dbReference type="ARBA" id="ARBA00022840"/>
    </source>
</evidence>
<dbReference type="Gene3D" id="2.60.200.40">
    <property type="match status" value="1"/>
</dbReference>
<accession>A0A6L2PNT3</accession>
<feature type="repeat" description="ANK" evidence="6">
    <location>
        <begin position="1096"/>
        <end position="1128"/>
    </location>
</feature>
<keyword evidence="10" id="KW-1185">Reference proteome</keyword>
<name>A0A6L2PNT3_COPFO</name>
<dbReference type="SUPFAM" id="SSF48403">
    <property type="entry name" value="Ankyrin repeat"/>
    <property type="match status" value="1"/>
</dbReference>
<gene>
    <name evidence="9" type="ORF">Cfor_03371</name>
</gene>
<organism evidence="9 10">
    <name type="scientific">Coptotermes formosanus</name>
    <name type="common">Formosan subterranean termite</name>
    <dbReference type="NCBI Taxonomy" id="36987"/>
    <lineage>
        <taxon>Eukaryota</taxon>
        <taxon>Metazoa</taxon>
        <taxon>Ecdysozoa</taxon>
        <taxon>Arthropoda</taxon>
        <taxon>Hexapoda</taxon>
        <taxon>Insecta</taxon>
        <taxon>Pterygota</taxon>
        <taxon>Neoptera</taxon>
        <taxon>Polyneoptera</taxon>
        <taxon>Dictyoptera</taxon>
        <taxon>Blattodea</taxon>
        <taxon>Blattoidea</taxon>
        <taxon>Termitoidae</taxon>
        <taxon>Rhinotermitidae</taxon>
        <taxon>Coptotermes</taxon>
    </lineage>
</organism>
<keyword evidence="1" id="KW-0808">Transferase</keyword>
<keyword evidence="4" id="KW-0067">ATP-binding</keyword>
<keyword evidence="3" id="KW-0418">Kinase</keyword>
<dbReference type="Pfam" id="PF12796">
    <property type="entry name" value="Ank_2"/>
    <property type="match status" value="1"/>
</dbReference>